<dbReference type="InterPro" id="IPR016032">
    <property type="entry name" value="Sig_transdc_resp-reg_C-effctor"/>
</dbReference>
<feature type="domain" description="HTH luxR-type" evidence="4">
    <location>
        <begin position="140"/>
        <end position="205"/>
    </location>
</feature>
<dbReference type="Pfam" id="PF00072">
    <property type="entry name" value="Response_reg"/>
    <property type="match status" value="1"/>
</dbReference>
<dbReference type="SUPFAM" id="SSF52172">
    <property type="entry name" value="CheY-like"/>
    <property type="match status" value="1"/>
</dbReference>
<dbReference type="PRINTS" id="PR00038">
    <property type="entry name" value="HTHLUXR"/>
</dbReference>
<dbReference type="GO" id="GO:0006355">
    <property type="term" value="P:regulation of DNA-templated transcription"/>
    <property type="evidence" value="ECO:0007669"/>
    <property type="project" value="InterPro"/>
</dbReference>
<gene>
    <name evidence="6" type="ORF">A8C56_02365</name>
</gene>
<dbReference type="PANTHER" id="PTHR43214">
    <property type="entry name" value="TWO-COMPONENT RESPONSE REGULATOR"/>
    <property type="match status" value="1"/>
</dbReference>
<keyword evidence="1 3" id="KW-0597">Phosphoprotein</keyword>
<evidence type="ECO:0000259" key="5">
    <source>
        <dbReference type="PROSITE" id="PS50110"/>
    </source>
</evidence>
<protein>
    <submittedName>
        <fullName evidence="6">DNA-binding response regulator</fullName>
    </submittedName>
</protein>
<evidence type="ECO:0000313" key="6">
    <source>
        <dbReference type="EMBL" id="ANH83659.1"/>
    </source>
</evidence>
<reference evidence="6 7" key="1">
    <citation type="submission" date="2016-05" db="EMBL/GenBank/DDBJ databases">
        <title>Niabella ginsenosidivorans BS26 whole genome sequencing.</title>
        <authorList>
            <person name="Im W.T."/>
            <person name="Siddiqi M.Z."/>
        </authorList>
    </citation>
    <scope>NUCLEOTIDE SEQUENCE [LARGE SCALE GENOMIC DNA]</scope>
    <source>
        <strain evidence="6 7">BS26</strain>
    </source>
</reference>
<dbReference type="InterPro" id="IPR001789">
    <property type="entry name" value="Sig_transdc_resp-reg_receiver"/>
</dbReference>
<sequence length="208" mass="23363">MSIRVFIYDDNIARRDSLKNLIQFTDEFEYAGEAENCKNAVAEMEDTQPDVVLMDINMPEVNGLEGLKKIKAVNPEIKVLMQTVFDDSDKIFTSIRNGASGYILKTDSSQKLLQAIRDVYNGGAVMNPGIAVKVLDYFKPSVSATTLSDRETEVLNLLANGLSYKMIADKLGVTFNTVSTYTKRIYEKLHVASLGEAISYYYKHLKYD</sequence>
<evidence type="ECO:0000259" key="4">
    <source>
        <dbReference type="PROSITE" id="PS50043"/>
    </source>
</evidence>
<accession>A0A1A9I9C1</accession>
<dbReference type="OrthoDB" id="9797341at2"/>
<dbReference type="SMART" id="SM00448">
    <property type="entry name" value="REC"/>
    <property type="match status" value="1"/>
</dbReference>
<dbReference type="InterPro" id="IPR011006">
    <property type="entry name" value="CheY-like_superfamily"/>
</dbReference>
<proteinExistence type="predicted"/>
<dbReference type="Gene3D" id="3.40.50.2300">
    <property type="match status" value="1"/>
</dbReference>
<dbReference type="CDD" id="cd06170">
    <property type="entry name" value="LuxR_C_like"/>
    <property type="match status" value="1"/>
</dbReference>
<keyword evidence="2 6" id="KW-0238">DNA-binding</keyword>
<dbReference type="PANTHER" id="PTHR43214:SF43">
    <property type="entry name" value="TWO-COMPONENT RESPONSE REGULATOR"/>
    <property type="match status" value="1"/>
</dbReference>
<evidence type="ECO:0000256" key="2">
    <source>
        <dbReference type="ARBA" id="ARBA00023125"/>
    </source>
</evidence>
<evidence type="ECO:0000256" key="1">
    <source>
        <dbReference type="ARBA" id="ARBA00022553"/>
    </source>
</evidence>
<dbReference type="GO" id="GO:0000160">
    <property type="term" value="P:phosphorelay signal transduction system"/>
    <property type="evidence" value="ECO:0007669"/>
    <property type="project" value="InterPro"/>
</dbReference>
<evidence type="ECO:0000313" key="7">
    <source>
        <dbReference type="Proteomes" id="UP000077667"/>
    </source>
</evidence>
<dbReference type="InterPro" id="IPR000792">
    <property type="entry name" value="Tscrpt_reg_LuxR_C"/>
</dbReference>
<dbReference type="AlphaFoldDB" id="A0A1A9I9C1"/>
<dbReference type="SMART" id="SM00421">
    <property type="entry name" value="HTH_LUXR"/>
    <property type="match status" value="1"/>
</dbReference>
<dbReference type="InterPro" id="IPR039420">
    <property type="entry name" value="WalR-like"/>
</dbReference>
<dbReference type="Proteomes" id="UP000077667">
    <property type="component" value="Chromosome"/>
</dbReference>
<dbReference type="PROSITE" id="PS50043">
    <property type="entry name" value="HTH_LUXR_2"/>
    <property type="match status" value="1"/>
</dbReference>
<dbReference type="STRING" id="1176587.A8C56_02365"/>
<dbReference type="KEGG" id="nia:A8C56_02365"/>
<dbReference type="EMBL" id="CP015772">
    <property type="protein sequence ID" value="ANH83659.1"/>
    <property type="molecule type" value="Genomic_DNA"/>
</dbReference>
<dbReference type="CDD" id="cd17535">
    <property type="entry name" value="REC_NarL-like"/>
    <property type="match status" value="1"/>
</dbReference>
<evidence type="ECO:0000256" key="3">
    <source>
        <dbReference type="PROSITE-ProRule" id="PRU00169"/>
    </source>
</evidence>
<dbReference type="InterPro" id="IPR058245">
    <property type="entry name" value="NreC/VraR/RcsB-like_REC"/>
</dbReference>
<name>A0A1A9I9C1_9BACT</name>
<dbReference type="SUPFAM" id="SSF46894">
    <property type="entry name" value="C-terminal effector domain of the bipartite response regulators"/>
    <property type="match status" value="1"/>
</dbReference>
<keyword evidence="7" id="KW-1185">Reference proteome</keyword>
<dbReference type="PROSITE" id="PS00622">
    <property type="entry name" value="HTH_LUXR_1"/>
    <property type="match status" value="1"/>
</dbReference>
<feature type="modified residue" description="4-aspartylphosphate" evidence="3">
    <location>
        <position position="55"/>
    </location>
</feature>
<organism evidence="6 7">
    <name type="scientific">Niabella ginsenosidivorans</name>
    <dbReference type="NCBI Taxonomy" id="1176587"/>
    <lineage>
        <taxon>Bacteria</taxon>
        <taxon>Pseudomonadati</taxon>
        <taxon>Bacteroidota</taxon>
        <taxon>Chitinophagia</taxon>
        <taxon>Chitinophagales</taxon>
        <taxon>Chitinophagaceae</taxon>
        <taxon>Niabella</taxon>
    </lineage>
</organism>
<dbReference type="PROSITE" id="PS50110">
    <property type="entry name" value="RESPONSE_REGULATORY"/>
    <property type="match status" value="1"/>
</dbReference>
<dbReference type="RefSeq" id="WP_067761513.1">
    <property type="nucleotide sequence ID" value="NZ_CP015772.1"/>
</dbReference>
<dbReference type="GO" id="GO:0003677">
    <property type="term" value="F:DNA binding"/>
    <property type="evidence" value="ECO:0007669"/>
    <property type="project" value="UniProtKB-KW"/>
</dbReference>
<feature type="domain" description="Response regulatory" evidence="5">
    <location>
        <begin position="4"/>
        <end position="120"/>
    </location>
</feature>
<dbReference type="Pfam" id="PF00196">
    <property type="entry name" value="GerE"/>
    <property type="match status" value="1"/>
</dbReference>